<dbReference type="Pfam" id="PF13560">
    <property type="entry name" value="HTH_31"/>
    <property type="match status" value="1"/>
</dbReference>
<evidence type="ECO:0000259" key="1">
    <source>
        <dbReference type="PROSITE" id="PS50943"/>
    </source>
</evidence>
<dbReference type="PROSITE" id="PS50943">
    <property type="entry name" value="HTH_CROC1"/>
    <property type="match status" value="1"/>
</dbReference>
<evidence type="ECO:0000313" key="3">
    <source>
        <dbReference type="Proteomes" id="UP000322139"/>
    </source>
</evidence>
<dbReference type="InterPro" id="IPR001387">
    <property type="entry name" value="Cro/C1-type_HTH"/>
</dbReference>
<reference evidence="2 3" key="1">
    <citation type="submission" date="2019-08" db="EMBL/GenBank/DDBJ databases">
        <title>Bacillus genomes from the desert of Cuatro Cienegas, Coahuila.</title>
        <authorList>
            <person name="Olmedo-Alvarez G."/>
        </authorList>
    </citation>
    <scope>NUCLEOTIDE SEQUENCE [LARGE SCALE GENOMIC DNA]</scope>
    <source>
        <strain evidence="2 3">CH446_14T</strain>
    </source>
</reference>
<protein>
    <submittedName>
        <fullName evidence="2">Helix-turn-helix domain-containing protein</fullName>
    </submittedName>
</protein>
<gene>
    <name evidence="2" type="ORF">FZD51_06060</name>
</gene>
<dbReference type="InterPro" id="IPR010982">
    <property type="entry name" value="Lambda_DNA-bd_dom_sf"/>
</dbReference>
<dbReference type="Proteomes" id="UP000322139">
    <property type="component" value="Unassembled WGS sequence"/>
</dbReference>
<dbReference type="AlphaFoldDB" id="A0A5D4RFD4"/>
<name>A0A5D4RFD4_9BACI</name>
<dbReference type="EMBL" id="VTER01000003">
    <property type="protein sequence ID" value="TYS50115.1"/>
    <property type="molecule type" value="Genomic_DNA"/>
</dbReference>
<accession>A0A5D4RFD4</accession>
<organism evidence="2 3">
    <name type="scientific">Bacillus infantis</name>
    <dbReference type="NCBI Taxonomy" id="324767"/>
    <lineage>
        <taxon>Bacteria</taxon>
        <taxon>Bacillati</taxon>
        <taxon>Bacillota</taxon>
        <taxon>Bacilli</taxon>
        <taxon>Bacillales</taxon>
        <taxon>Bacillaceae</taxon>
        <taxon>Bacillus</taxon>
    </lineage>
</organism>
<comment type="caution">
    <text evidence="2">The sequence shown here is derived from an EMBL/GenBank/DDBJ whole genome shotgun (WGS) entry which is preliminary data.</text>
</comment>
<dbReference type="Gene3D" id="1.10.260.40">
    <property type="entry name" value="lambda repressor-like DNA-binding domains"/>
    <property type="match status" value="1"/>
</dbReference>
<sequence length="88" mass="10024">MNILKFGAVLQACRERAGLSQEELAHRLNRNQSCVSKYEKDRKIPDMHTFLQWIQVTNTPEIAVAYLYGMDGINLIHQLLPLVGNLVS</sequence>
<proteinExistence type="predicted"/>
<dbReference type="GO" id="GO:0003677">
    <property type="term" value="F:DNA binding"/>
    <property type="evidence" value="ECO:0007669"/>
    <property type="project" value="InterPro"/>
</dbReference>
<dbReference type="SMART" id="SM00530">
    <property type="entry name" value="HTH_XRE"/>
    <property type="match status" value="1"/>
</dbReference>
<dbReference type="SUPFAM" id="SSF47413">
    <property type="entry name" value="lambda repressor-like DNA-binding domains"/>
    <property type="match status" value="1"/>
</dbReference>
<feature type="domain" description="HTH cro/C1-type" evidence="1">
    <location>
        <begin position="10"/>
        <end position="67"/>
    </location>
</feature>
<evidence type="ECO:0000313" key="2">
    <source>
        <dbReference type="EMBL" id="TYS50115.1"/>
    </source>
</evidence>
<dbReference type="CDD" id="cd00093">
    <property type="entry name" value="HTH_XRE"/>
    <property type="match status" value="1"/>
</dbReference>